<feature type="domain" description="Major facilitator superfamily (MFS) profile" evidence="7">
    <location>
        <begin position="47"/>
        <end position="479"/>
    </location>
</feature>
<evidence type="ECO:0000313" key="8">
    <source>
        <dbReference type="EMBL" id="ORY13411.1"/>
    </source>
</evidence>
<protein>
    <submittedName>
        <fullName evidence="8">Major facilitator superfamily transporter</fullName>
    </submittedName>
</protein>
<dbReference type="Gene3D" id="1.20.1250.20">
    <property type="entry name" value="MFS general substrate transporter like domains"/>
    <property type="match status" value="1"/>
</dbReference>
<dbReference type="PANTHER" id="PTHR23502:SF163">
    <property type="entry name" value="MAJOR FACILITATOR SUPERFAMILY (MFS) PROFILE DOMAIN-CONTAINING PROTEIN"/>
    <property type="match status" value="1"/>
</dbReference>
<dbReference type="FunFam" id="1.20.1250.20:FF:000509">
    <property type="entry name" value="MFS general substrate transporter"/>
    <property type="match status" value="1"/>
</dbReference>
<dbReference type="PROSITE" id="PS50850">
    <property type="entry name" value="MFS"/>
    <property type="match status" value="1"/>
</dbReference>
<dbReference type="EMBL" id="MCFA01000042">
    <property type="protein sequence ID" value="ORY13411.1"/>
    <property type="molecule type" value="Genomic_DNA"/>
</dbReference>
<feature type="transmembrane region" description="Helical" evidence="6">
    <location>
        <begin position="360"/>
        <end position="380"/>
    </location>
</feature>
<evidence type="ECO:0000256" key="2">
    <source>
        <dbReference type="ARBA" id="ARBA00022692"/>
    </source>
</evidence>
<gene>
    <name evidence="8" type="ORF">BCR34DRAFT_268884</name>
</gene>
<dbReference type="SUPFAM" id="SSF103473">
    <property type="entry name" value="MFS general substrate transporter"/>
    <property type="match status" value="1"/>
</dbReference>
<evidence type="ECO:0000256" key="6">
    <source>
        <dbReference type="SAM" id="Phobius"/>
    </source>
</evidence>
<dbReference type="Proteomes" id="UP000193144">
    <property type="component" value="Unassembled WGS sequence"/>
</dbReference>
<evidence type="ECO:0000256" key="5">
    <source>
        <dbReference type="ARBA" id="ARBA00038347"/>
    </source>
</evidence>
<comment type="subcellular location">
    <subcellularLocation>
        <location evidence="1">Membrane</location>
        <topology evidence="1">Multi-pass membrane protein</topology>
    </subcellularLocation>
</comment>
<feature type="transmembrane region" description="Helical" evidence="6">
    <location>
        <begin position="207"/>
        <end position="227"/>
    </location>
</feature>
<dbReference type="GO" id="GO:0016020">
    <property type="term" value="C:membrane"/>
    <property type="evidence" value="ECO:0007669"/>
    <property type="project" value="UniProtKB-SubCell"/>
</dbReference>
<keyword evidence="9" id="KW-1185">Reference proteome</keyword>
<feature type="transmembrane region" description="Helical" evidence="6">
    <location>
        <begin position="451"/>
        <end position="473"/>
    </location>
</feature>
<evidence type="ECO:0000259" key="7">
    <source>
        <dbReference type="PROSITE" id="PS50850"/>
    </source>
</evidence>
<dbReference type="InterPro" id="IPR011701">
    <property type="entry name" value="MFS"/>
</dbReference>
<proteinExistence type="inferred from homology"/>
<comment type="caution">
    <text evidence="8">The sequence shown here is derived from an EMBL/GenBank/DDBJ whole genome shotgun (WGS) entry which is preliminary data.</text>
</comment>
<dbReference type="InterPro" id="IPR036259">
    <property type="entry name" value="MFS_trans_sf"/>
</dbReference>
<organism evidence="8 9">
    <name type="scientific">Clohesyomyces aquaticus</name>
    <dbReference type="NCBI Taxonomy" id="1231657"/>
    <lineage>
        <taxon>Eukaryota</taxon>
        <taxon>Fungi</taxon>
        <taxon>Dikarya</taxon>
        <taxon>Ascomycota</taxon>
        <taxon>Pezizomycotina</taxon>
        <taxon>Dothideomycetes</taxon>
        <taxon>Pleosporomycetidae</taxon>
        <taxon>Pleosporales</taxon>
        <taxon>Lindgomycetaceae</taxon>
        <taxon>Clohesyomyces</taxon>
    </lineage>
</organism>
<reference evidence="8 9" key="1">
    <citation type="submission" date="2016-07" db="EMBL/GenBank/DDBJ databases">
        <title>Pervasive Adenine N6-methylation of Active Genes in Fungi.</title>
        <authorList>
            <consortium name="DOE Joint Genome Institute"/>
            <person name="Mondo S.J."/>
            <person name="Dannebaum R.O."/>
            <person name="Kuo R.C."/>
            <person name="Labutti K."/>
            <person name="Haridas S."/>
            <person name="Kuo A."/>
            <person name="Salamov A."/>
            <person name="Ahrendt S.R."/>
            <person name="Lipzen A."/>
            <person name="Sullivan W."/>
            <person name="Andreopoulos W.B."/>
            <person name="Clum A."/>
            <person name="Lindquist E."/>
            <person name="Daum C."/>
            <person name="Ramamoorthy G.K."/>
            <person name="Gryganskyi A."/>
            <person name="Culley D."/>
            <person name="Magnuson J.K."/>
            <person name="James T.Y."/>
            <person name="O'Malley M.A."/>
            <person name="Stajich J.E."/>
            <person name="Spatafora J.W."/>
            <person name="Visel A."/>
            <person name="Grigoriev I.V."/>
        </authorList>
    </citation>
    <scope>NUCLEOTIDE SEQUENCE [LARGE SCALE GENOMIC DNA]</scope>
    <source>
        <strain evidence="8 9">CBS 115471</strain>
    </source>
</reference>
<feature type="transmembrane region" description="Helical" evidence="6">
    <location>
        <begin position="274"/>
        <end position="297"/>
    </location>
</feature>
<dbReference type="Pfam" id="PF07690">
    <property type="entry name" value="MFS_1"/>
    <property type="match status" value="1"/>
</dbReference>
<evidence type="ECO:0000313" key="9">
    <source>
        <dbReference type="Proteomes" id="UP000193144"/>
    </source>
</evidence>
<evidence type="ECO:0000256" key="4">
    <source>
        <dbReference type="ARBA" id="ARBA00023136"/>
    </source>
</evidence>
<accession>A0A1Y1ZT49</accession>
<dbReference type="OrthoDB" id="5296287at2759"/>
<dbReference type="AlphaFoldDB" id="A0A1Y1ZT49"/>
<feature type="transmembrane region" description="Helical" evidence="6">
    <location>
        <begin position="419"/>
        <end position="439"/>
    </location>
</feature>
<dbReference type="PANTHER" id="PTHR23502">
    <property type="entry name" value="MAJOR FACILITATOR SUPERFAMILY"/>
    <property type="match status" value="1"/>
</dbReference>
<keyword evidence="3 6" id="KW-1133">Transmembrane helix</keyword>
<evidence type="ECO:0000256" key="1">
    <source>
        <dbReference type="ARBA" id="ARBA00004141"/>
    </source>
</evidence>
<keyword evidence="2 6" id="KW-0812">Transmembrane</keyword>
<keyword evidence="4 6" id="KW-0472">Membrane</keyword>
<feature type="transmembrane region" description="Helical" evidence="6">
    <location>
        <begin position="317"/>
        <end position="339"/>
    </location>
</feature>
<evidence type="ECO:0000256" key="3">
    <source>
        <dbReference type="ARBA" id="ARBA00022989"/>
    </source>
</evidence>
<dbReference type="GO" id="GO:0022857">
    <property type="term" value="F:transmembrane transporter activity"/>
    <property type="evidence" value="ECO:0007669"/>
    <property type="project" value="InterPro"/>
</dbReference>
<dbReference type="InterPro" id="IPR020846">
    <property type="entry name" value="MFS_dom"/>
</dbReference>
<dbReference type="STRING" id="1231657.A0A1Y1ZT49"/>
<feature type="transmembrane region" description="Helical" evidence="6">
    <location>
        <begin position="386"/>
        <end position="407"/>
    </location>
</feature>
<sequence length="490" mass="53049">MRANHYFVRPRIATPTRSLRLNCQDTGLECTNGVLWLFLHSKRSLCTNPSRQYRGPVLTLDSTFTCISVVPIAGSIVTDLDGAESNGAGSILLVTIWELGEAAGPLLIAPLSELFGRYPVFNVANFFFICGTVLSASSQSVNFLVFARFLTGCAVASNVLNPAVIGDIFPTEQRGSAMSVIMLAPLLGGAVGPAVAGIIAQSAGWRHVLWMALVLSIACELAFLTLFRETYGVVLEKKRRQAIASEESHDSHLVEAVHEAETALWASIVRPARVLYSSVVLQSMSVYGSLVFSFFYIMSTTLPDILHDRYGLPPSLVGTSFLTFSIGSVLGVAVCNQLLDRIYRRAQNTAGMSKPPPEARLQLMIFGAFLFPLVVGLYGWVAELILPLPLMLFCVALMGFTMMLTVLPMMAYVVDAFNLYSASAMTAVLISRCLMGTFLPLVTAPLRSALGYGWGFTILAAMCAILAPVPALISRFGGKLRGRSKYTRDA</sequence>
<name>A0A1Y1ZT49_9PLEO</name>
<comment type="similarity">
    <text evidence="5">Belongs to the major facilitator superfamily. CAR1 family.</text>
</comment>
<feature type="transmembrane region" description="Helical" evidence="6">
    <location>
        <begin position="177"/>
        <end position="201"/>
    </location>
</feature>